<feature type="chain" id="PRO_5022842815" evidence="1">
    <location>
        <begin position="21"/>
        <end position="124"/>
    </location>
</feature>
<evidence type="ECO:0000256" key="1">
    <source>
        <dbReference type="SAM" id="SignalP"/>
    </source>
</evidence>
<protein>
    <submittedName>
        <fullName evidence="2">Uncharacterized protein</fullName>
    </submittedName>
</protein>
<reference evidence="2 3" key="1">
    <citation type="submission" date="2017-07" db="EMBL/GenBank/DDBJ databases">
        <authorList>
            <person name="Talla V."/>
            <person name="Backstrom N."/>
        </authorList>
    </citation>
    <scope>NUCLEOTIDE SEQUENCE [LARGE SCALE GENOMIC DNA]</scope>
</reference>
<sequence>MAVSRRVLLACVALLAAARGDLNHTVPGDEAQGAGLATSDDALPFIQSLTDEEYYEMPKLFDLDEYRGCMATRGVYCVGSFELLAPRSHVLYRRMQVTMCCICDLYLSVMRCGCVHCFGSYWPR</sequence>
<evidence type="ECO:0000313" key="2">
    <source>
        <dbReference type="EMBL" id="VVC88287.1"/>
    </source>
</evidence>
<proteinExistence type="predicted"/>
<gene>
    <name evidence="2" type="ORF">LSINAPIS_LOCUS1702</name>
</gene>
<dbReference type="EMBL" id="FZQP02000282">
    <property type="protein sequence ID" value="VVC88287.1"/>
    <property type="molecule type" value="Genomic_DNA"/>
</dbReference>
<evidence type="ECO:0000313" key="3">
    <source>
        <dbReference type="Proteomes" id="UP000324832"/>
    </source>
</evidence>
<dbReference type="AlphaFoldDB" id="A0A5E4PQI2"/>
<dbReference type="Proteomes" id="UP000324832">
    <property type="component" value="Unassembled WGS sequence"/>
</dbReference>
<keyword evidence="3" id="KW-1185">Reference proteome</keyword>
<feature type="signal peptide" evidence="1">
    <location>
        <begin position="1"/>
        <end position="20"/>
    </location>
</feature>
<organism evidence="2 3">
    <name type="scientific">Leptidea sinapis</name>
    <dbReference type="NCBI Taxonomy" id="189913"/>
    <lineage>
        <taxon>Eukaryota</taxon>
        <taxon>Metazoa</taxon>
        <taxon>Ecdysozoa</taxon>
        <taxon>Arthropoda</taxon>
        <taxon>Hexapoda</taxon>
        <taxon>Insecta</taxon>
        <taxon>Pterygota</taxon>
        <taxon>Neoptera</taxon>
        <taxon>Endopterygota</taxon>
        <taxon>Lepidoptera</taxon>
        <taxon>Glossata</taxon>
        <taxon>Ditrysia</taxon>
        <taxon>Papilionoidea</taxon>
        <taxon>Pieridae</taxon>
        <taxon>Dismorphiinae</taxon>
        <taxon>Leptidea</taxon>
    </lineage>
</organism>
<accession>A0A5E4PQI2</accession>
<name>A0A5E4PQI2_9NEOP</name>
<keyword evidence="1" id="KW-0732">Signal</keyword>